<evidence type="ECO:0000256" key="1">
    <source>
        <dbReference type="ARBA" id="ARBA00022723"/>
    </source>
</evidence>
<name>A0A438D078_VITVI</name>
<comment type="caution">
    <text evidence="6">The sequence shown here is derived from an EMBL/GenBank/DDBJ whole genome shotgun (WGS) entry which is preliminary data.</text>
</comment>
<feature type="domain" description="SWIM-type" evidence="5">
    <location>
        <begin position="660"/>
        <end position="692"/>
    </location>
</feature>
<dbReference type="InterPro" id="IPR004332">
    <property type="entry name" value="Transposase_MuDR"/>
</dbReference>
<dbReference type="AlphaFoldDB" id="A0A438D078"/>
<dbReference type="InterPro" id="IPR000270">
    <property type="entry name" value="PB1_dom"/>
</dbReference>
<dbReference type="InterPro" id="IPR018289">
    <property type="entry name" value="MULE_transposase_dom"/>
</dbReference>
<dbReference type="Pfam" id="PF03108">
    <property type="entry name" value="DBD_Tnp_Mut"/>
    <property type="match status" value="1"/>
</dbReference>
<dbReference type="PROSITE" id="PS50966">
    <property type="entry name" value="ZF_SWIM"/>
    <property type="match status" value="1"/>
</dbReference>
<dbReference type="Pfam" id="PF00564">
    <property type="entry name" value="PB1"/>
    <property type="match status" value="1"/>
</dbReference>
<dbReference type="Gene3D" id="3.10.20.90">
    <property type="entry name" value="Phosphatidylinositol 3-kinase Catalytic Subunit, Chain A, domain 1"/>
    <property type="match status" value="1"/>
</dbReference>
<dbReference type="SUPFAM" id="SSF54277">
    <property type="entry name" value="CAD &amp; PB1 domains"/>
    <property type="match status" value="1"/>
</dbReference>
<dbReference type="EMBL" id="QGNW01001876">
    <property type="protein sequence ID" value="RVW28851.1"/>
    <property type="molecule type" value="Genomic_DNA"/>
</dbReference>
<evidence type="ECO:0000256" key="2">
    <source>
        <dbReference type="ARBA" id="ARBA00022771"/>
    </source>
</evidence>
<dbReference type="GO" id="GO:0008270">
    <property type="term" value="F:zinc ion binding"/>
    <property type="evidence" value="ECO:0007669"/>
    <property type="project" value="UniProtKB-KW"/>
</dbReference>
<dbReference type="SMART" id="SM00575">
    <property type="entry name" value="ZnF_PMZ"/>
    <property type="match status" value="1"/>
</dbReference>
<dbReference type="InterPro" id="IPR006564">
    <property type="entry name" value="Znf_PMZ"/>
</dbReference>
<sequence>MGGGGGGGDGGGGEVMAGKKIIAICQSGGEFEADKDGSLSYRGGDAHAIDIDDQMKFNEFKMEVAEMFNCSISTMSIKYFLPKNKKTLITISNDKDLKRMIKFHVDSVTVDIYVMTEEVVALDVSNMPASRSSRTTLSEAVVPVDAPLDMKDDMVDDTTYPDVSLGLPLDVVDDTTHVDVDAQITMPNEISPVLPLSISNEEKHVKAAQQWQNTITGVGQRFSGVHEFREALRKYAIAHQFAFRYKKNDSHRVTVKCKAEGCPWRIHASRLSTTQLICIKKMNATHTCEGAVVTTGYQATRSWVASIIMDKLKVFPNYKPKDIVNDIKQEYGIQLNYFQAWRGKEIAKEQLQGSYKEAYSQLPFFCEKIMETNPGSFATFTTKEDSSFHRLFVSFHASLYGFQQGCRPLLFLDSISLKSKYQGTLLAATAADGDDGVFPVAFSVVDAETDDNWHWFLLQLKSALPTSRPITFVADREKGLRESIAEIFQGSFHGYCLRYLTEQLLKDLKGQFSHEVKRLMVEDFYAAAYAPRPESFQRCLETIKSISLEAYNWLIQSEPMNWANAFFQGARYNHMASNFGELFYSWASEAHELPITQMVDVIRGKIMELFFTRRTDSNQWMTRLTPSMEEKLEKETVKVRPLQVLLSGGNTFEVRGDTIEVVDIDHWDCSCKGWQLTGLPCCHAIAVISCIGQSPYEYCSRYFTTESYRLTYSESVHPIPNVDRPMEKDSSLVAVTVTPPPTVVLLVGPLLSVLGHRR</sequence>
<reference evidence="6 7" key="1">
    <citation type="journal article" date="2018" name="PLoS Genet.">
        <title>Population sequencing reveals clonal diversity and ancestral inbreeding in the grapevine cultivar Chardonnay.</title>
        <authorList>
            <person name="Roach M.J."/>
            <person name="Johnson D.L."/>
            <person name="Bohlmann J."/>
            <person name="van Vuuren H.J."/>
            <person name="Jones S.J."/>
            <person name="Pretorius I.S."/>
            <person name="Schmidt S.A."/>
            <person name="Borneman A.R."/>
        </authorList>
    </citation>
    <scope>NUCLEOTIDE SEQUENCE [LARGE SCALE GENOMIC DNA]</scope>
    <source>
        <strain evidence="7">cv. Chardonnay</strain>
        <tissue evidence="6">Leaf</tissue>
    </source>
</reference>
<evidence type="ECO:0000256" key="3">
    <source>
        <dbReference type="ARBA" id="ARBA00022833"/>
    </source>
</evidence>
<dbReference type="Pfam" id="PF10551">
    <property type="entry name" value="MULE"/>
    <property type="match status" value="1"/>
</dbReference>
<dbReference type="SMART" id="SM00666">
    <property type="entry name" value="PB1"/>
    <property type="match status" value="1"/>
</dbReference>
<evidence type="ECO:0000259" key="5">
    <source>
        <dbReference type="PROSITE" id="PS50966"/>
    </source>
</evidence>
<evidence type="ECO:0000313" key="7">
    <source>
        <dbReference type="Proteomes" id="UP000288805"/>
    </source>
</evidence>
<evidence type="ECO:0000256" key="4">
    <source>
        <dbReference type="PROSITE-ProRule" id="PRU00325"/>
    </source>
</evidence>
<dbReference type="Proteomes" id="UP000288805">
    <property type="component" value="Unassembled WGS sequence"/>
</dbReference>
<organism evidence="6 7">
    <name type="scientific">Vitis vinifera</name>
    <name type="common">Grape</name>
    <dbReference type="NCBI Taxonomy" id="29760"/>
    <lineage>
        <taxon>Eukaryota</taxon>
        <taxon>Viridiplantae</taxon>
        <taxon>Streptophyta</taxon>
        <taxon>Embryophyta</taxon>
        <taxon>Tracheophyta</taxon>
        <taxon>Spermatophyta</taxon>
        <taxon>Magnoliopsida</taxon>
        <taxon>eudicotyledons</taxon>
        <taxon>Gunneridae</taxon>
        <taxon>Pentapetalae</taxon>
        <taxon>rosids</taxon>
        <taxon>Vitales</taxon>
        <taxon>Vitaceae</taxon>
        <taxon>Viteae</taxon>
        <taxon>Vitis</taxon>
    </lineage>
</organism>
<gene>
    <name evidence="6" type="ORF">CK203_094872</name>
</gene>
<evidence type="ECO:0000313" key="6">
    <source>
        <dbReference type="EMBL" id="RVW28851.1"/>
    </source>
</evidence>
<keyword evidence="1" id="KW-0479">Metal-binding</keyword>
<dbReference type="InterPro" id="IPR007527">
    <property type="entry name" value="Znf_SWIM"/>
</dbReference>
<dbReference type="CDD" id="cd06410">
    <property type="entry name" value="PB1_UP2"/>
    <property type="match status" value="1"/>
</dbReference>
<dbReference type="PANTHER" id="PTHR31973:SF117">
    <property type="entry name" value="F10A16.15 PROTEIN"/>
    <property type="match status" value="1"/>
</dbReference>
<keyword evidence="3" id="KW-0862">Zinc</keyword>
<dbReference type="Pfam" id="PF04434">
    <property type="entry name" value="SWIM"/>
    <property type="match status" value="1"/>
</dbReference>
<dbReference type="PANTHER" id="PTHR31973">
    <property type="entry name" value="POLYPROTEIN, PUTATIVE-RELATED"/>
    <property type="match status" value="1"/>
</dbReference>
<protein>
    <recommendedName>
        <fullName evidence="5">SWIM-type domain-containing protein</fullName>
    </recommendedName>
</protein>
<accession>A0A438D078</accession>
<proteinExistence type="predicted"/>
<keyword evidence="2 4" id="KW-0863">Zinc-finger</keyword>